<reference evidence="2 3" key="1">
    <citation type="submission" date="2017-11" db="EMBL/GenBank/DDBJ databases">
        <title>Draft genome of Arthrobacter agilis strain UMCV2, a plant growth-promoting rhizobacterium and biocontrol capacity of phytopathogenic fungi.</title>
        <authorList>
            <person name="Martinez-Camara R."/>
            <person name="Santoyo G."/>
            <person name="Moreno-Hagelsieb G."/>
            <person name="Valencia-Cantero E."/>
        </authorList>
    </citation>
    <scope>NUCLEOTIDE SEQUENCE [LARGE SCALE GENOMIC DNA]</scope>
    <source>
        <strain evidence="2 3">UMCV2</strain>
    </source>
</reference>
<gene>
    <name evidence="2" type="ORF">CVO76_13540</name>
</gene>
<name>A0A2L0UH32_9MICC</name>
<dbReference type="RefSeq" id="WP_208739665.1">
    <property type="nucleotide sequence ID" value="NZ_CP024915.1"/>
</dbReference>
<proteinExistence type="predicted"/>
<dbReference type="Proteomes" id="UP000239187">
    <property type="component" value="Chromosome"/>
</dbReference>
<organism evidence="2 3">
    <name type="scientific">Arthrobacter agilis</name>
    <dbReference type="NCBI Taxonomy" id="37921"/>
    <lineage>
        <taxon>Bacteria</taxon>
        <taxon>Bacillati</taxon>
        <taxon>Actinomycetota</taxon>
        <taxon>Actinomycetes</taxon>
        <taxon>Micrococcales</taxon>
        <taxon>Micrococcaceae</taxon>
        <taxon>Arthrobacter</taxon>
    </lineage>
</organism>
<feature type="region of interest" description="Disordered" evidence="1">
    <location>
        <begin position="79"/>
        <end position="100"/>
    </location>
</feature>
<dbReference type="AlphaFoldDB" id="A0A2L0UH32"/>
<protein>
    <submittedName>
        <fullName evidence="2">Uncharacterized protein</fullName>
    </submittedName>
</protein>
<sequence>MSEESIGRHDGSGCFEIRLTGHLAPRWIAWFDVVALTNEDDGTAVLRSPPTDQAGLHGLLRKVRDTGLPLVSVVRIRSAGPASQADASTPPGQPTQENTP</sequence>
<evidence type="ECO:0000256" key="1">
    <source>
        <dbReference type="SAM" id="MobiDB-lite"/>
    </source>
</evidence>
<evidence type="ECO:0000313" key="2">
    <source>
        <dbReference type="EMBL" id="AUZ88546.1"/>
    </source>
</evidence>
<evidence type="ECO:0000313" key="3">
    <source>
        <dbReference type="Proteomes" id="UP000239187"/>
    </source>
</evidence>
<accession>A0A2L0UH32</accession>
<dbReference type="EMBL" id="CP024915">
    <property type="protein sequence ID" value="AUZ88546.1"/>
    <property type="molecule type" value="Genomic_DNA"/>
</dbReference>